<dbReference type="PANTHER" id="PTHR30532">
    <property type="entry name" value="IRON III DICITRATE-BINDING PERIPLASMIC PROTEIN"/>
    <property type="match status" value="1"/>
</dbReference>
<feature type="domain" description="Fe/B12 periplasmic-binding" evidence="7">
    <location>
        <begin position="84"/>
        <end position="352"/>
    </location>
</feature>
<protein>
    <recommendedName>
        <fullName evidence="7">Fe/B12 periplasmic-binding domain-containing protein</fullName>
    </recommendedName>
</protein>
<dbReference type="InterPro" id="IPR051313">
    <property type="entry name" value="Bact_iron-sidero_bind"/>
</dbReference>
<dbReference type="Gene3D" id="3.40.50.1980">
    <property type="entry name" value="Nitrogenase molybdenum iron protein domain"/>
    <property type="match status" value="2"/>
</dbReference>
<dbReference type="Proteomes" id="UP000230914">
    <property type="component" value="Unassembled WGS sequence"/>
</dbReference>
<evidence type="ECO:0000259" key="7">
    <source>
        <dbReference type="PROSITE" id="PS50983"/>
    </source>
</evidence>
<accession>A0A2G6K667</accession>
<keyword evidence="4 6" id="KW-0732">Signal</keyword>
<dbReference type="Pfam" id="PF01497">
    <property type="entry name" value="Peripla_BP_2"/>
    <property type="match status" value="1"/>
</dbReference>
<evidence type="ECO:0000256" key="2">
    <source>
        <dbReference type="ARBA" id="ARBA00008814"/>
    </source>
</evidence>
<dbReference type="GO" id="GO:1901678">
    <property type="term" value="P:iron coordination entity transport"/>
    <property type="evidence" value="ECO:0007669"/>
    <property type="project" value="UniProtKB-ARBA"/>
</dbReference>
<evidence type="ECO:0000313" key="9">
    <source>
        <dbReference type="Proteomes" id="UP000230914"/>
    </source>
</evidence>
<comment type="subcellular location">
    <subcellularLocation>
        <location evidence="1">Cell envelope</location>
    </subcellularLocation>
</comment>
<evidence type="ECO:0000256" key="6">
    <source>
        <dbReference type="SAM" id="SignalP"/>
    </source>
</evidence>
<evidence type="ECO:0000256" key="4">
    <source>
        <dbReference type="ARBA" id="ARBA00022729"/>
    </source>
</evidence>
<feature type="compositionally biased region" description="Low complexity" evidence="5">
    <location>
        <begin position="27"/>
        <end position="64"/>
    </location>
</feature>
<reference evidence="8 9" key="1">
    <citation type="submission" date="2017-10" db="EMBL/GenBank/DDBJ databases">
        <title>Novel microbial diversity and functional potential in the marine mammal oral microbiome.</title>
        <authorList>
            <person name="Dudek N.K."/>
            <person name="Sun C.L."/>
            <person name="Burstein D."/>
            <person name="Kantor R.S."/>
            <person name="Aliaga Goltsman D.S."/>
            <person name="Bik E.M."/>
            <person name="Thomas B.C."/>
            <person name="Banfield J.F."/>
            <person name="Relman D.A."/>
        </authorList>
    </citation>
    <scope>NUCLEOTIDE SEQUENCE [LARGE SCALE GENOMIC DNA]</scope>
    <source>
        <strain evidence="8">DOLJORAL78_61_10</strain>
    </source>
</reference>
<proteinExistence type="inferred from homology"/>
<name>A0A2G6K667_9ACTN</name>
<comment type="similarity">
    <text evidence="2">Belongs to the bacterial solute-binding protein 8 family.</text>
</comment>
<evidence type="ECO:0000313" key="8">
    <source>
        <dbReference type="EMBL" id="PIE31197.1"/>
    </source>
</evidence>
<feature type="signal peptide" evidence="6">
    <location>
        <begin position="1"/>
        <end position="26"/>
    </location>
</feature>
<dbReference type="PROSITE" id="PS51257">
    <property type="entry name" value="PROKAR_LIPOPROTEIN"/>
    <property type="match status" value="1"/>
</dbReference>
<comment type="caution">
    <text evidence="8">The sequence shown here is derived from an EMBL/GenBank/DDBJ whole genome shotgun (WGS) entry which is preliminary data.</text>
</comment>
<evidence type="ECO:0000256" key="3">
    <source>
        <dbReference type="ARBA" id="ARBA00022448"/>
    </source>
</evidence>
<evidence type="ECO:0000256" key="1">
    <source>
        <dbReference type="ARBA" id="ARBA00004196"/>
    </source>
</evidence>
<dbReference type="EMBL" id="PDSL01000106">
    <property type="protein sequence ID" value="PIE31197.1"/>
    <property type="molecule type" value="Genomic_DNA"/>
</dbReference>
<dbReference type="GO" id="GO:0030288">
    <property type="term" value="C:outer membrane-bounded periplasmic space"/>
    <property type="evidence" value="ECO:0007669"/>
    <property type="project" value="TreeGrafter"/>
</dbReference>
<feature type="non-terminal residue" evidence="8">
    <location>
        <position position="401"/>
    </location>
</feature>
<sequence>MNIRTSVSTRRRRGLAVLAAISLVAASCGGSSDDTSSTTDTTDADASTTEAPSTETPSTAETSAFPVTLDHKYGSTTIESEPQRIVSIGFGEHDNLLALGVVPIGVRDWYGDQPFATWPWAQDELGDAEPTVIPSTELNFEMIAGLNPDLIIGVQSGMTDEDYEILSKIAPTIAQPGEYPDYGTPWRDRLKIHAAAVGKTALADEIIKDIEAKYADIRQDHPEFAGATVSVAFSYQDAPGAYASHDIRSNMLAELGFVVPPEFDELAGDSFYFSLSQEELPTIDTDVIVWLMTDDSSYATVASLPLRPQLKAYAEGREIAAEPVLSSAFSHANPLSIDYVLDKLVPELALAVDGDPSTAVPSAQLLAPTEAGDDAAPATTVAETVATEFDADQQMAADAWA</sequence>
<evidence type="ECO:0000256" key="5">
    <source>
        <dbReference type="SAM" id="MobiDB-lite"/>
    </source>
</evidence>
<feature type="chain" id="PRO_5038443536" description="Fe/B12 periplasmic-binding domain-containing protein" evidence="6">
    <location>
        <begin position="27"/>
        <end position="401"/>
    </location>
</feature>
<organism evidence="8 9">
    <name type="scientific">Ilumatobacter coccineus</name>
    <dbReference type="NCBI Taxonomy" id="467094"/>
    <lineage>
        <taxon>Bacteria</taxon>
        <taxon>Bacillati</taxon>
        <taxon>Actinomycetota</taxon>
        <taxon>Acidimicrobiia</taxon>
        <taxon>Acidimicrobiales</taxon>
        <taxon>Ilumatobacteraceae</taxon>
        <taxon>Ilumatobacter</taxon>
    </lineage>
</organism>
<feature type="region of interest" description="Disordered" evidence="5">
    <location>
        <begin position="27"/>
        <end position="65"/>
    </location>
</feature>
<dbReference type="InterPro" id="IPR002491">
    <property type="entry name" value="ABC_transptr_periplasmic_BD"/>
</dbReference>
<dbReference type="SUPFAM" id="SSF53807">
    <property type="entry name" value="Helical backbone' metal receptor"/>
    <property type="match status" value="1"/>
</dbReference>
<dbReference type="AlphaFoldDB" id="A0A2G6K667"/>
<dbReference type="PROSITE" id="PS50983">
    <property type="entry name" value="FE_B12_PBP"/>
    <property type="match status" value="1"/>
</dbReference>
<dbReference type="CDD" id="cd01146">
    <property type="entry name" value="FhuD"/>
    <property type="match status" value="1"/>
</dbReference>
<keyword evidence="3" id="KW-0813">Transport</keyword>
<gene>
    <name evidence="8" type="ORF">CSA55_06215</name>
</gene>
<dbReference type="PANTHER" id="PTHR30532:SF24">
    <property type="entry name" value="FERRIC ENTEROBACTIN-BINDING PERIPLASMIC PROTEIN FEPB"/>
    <property type="match status" value="1"/>
</dbReference>